<reference evidence="2" key="1">
    <citation type="journal article" date="2023" name="Front. Plant Sci.">
        <title>Chromosomal-level genome assembly of Melastoma candidum provides insights into trichome evolution.</title>
        <authorList>
            <person name="Zhong Y."/>
            <person name="Wu W."/>
            <person name="Sun C."/>
            <person name="Zou P."/>
            <person name="Liu Y."/>
            <person name="Dai S."/>
            <person name="Zhou R."/>
        </authorList>
    </citation>
    <scope>NUCLEOTIDE SEQUENCE [LARGE SCALE GENOMIC DNA]</scope>
</reference>
<gene>
    <name evidence="1" type="ORF">MLD38_003899</name>
</gene>
<keyword evidence="2" id="KW-1185">Reference proteome</keyword>
<evidence type="ECO:0000313" key="2">
    <source>
        <dbReference type="Proteomes" id="UP001057402"/>
    </source>
</evidence>
<comment type="caution">
    <text evidence="1">The sequence shown here is derived from an EMBL/GenBank/DDBJ whole genome shotgun (WGS) entry which is preliminary data.</text>
</comment>
<dbReference type="Proteomes" id="UP001057402">
    <property type="component" value="Chromosome 2"/>
</dbReference>
<accession>A0ACB9S757</accession>
<name>A0ACB9S757_9MYRT</name>
<evidence type="ECO:0000313" key="1">
    <source>
        <dbReference type="EMBL" id="KAI4385911.1"/>
    </source>
</evidence>
<dbReference type="EMBL" id="CM042881">
    <property type="protein sequence ID" value="KAI4385911.1"/>
    <property type="molecule type" value="Genomic_DNA"/>
</dbReference>
<sequence>MGRVVMDGVCWHSRLMTCHPRRPSCIPQPAAGKGKKGCLRCSLYDHRDNSPMACSFHGHTTGLLIAFFRWPHRTRGSTRSGVTVLVSDYRWNDQGNHLNTDRANWKRRWSCCAEYEDTPPCLNRQPSREFSFPHLTKS</sequence>
<organism evidence="1 2">
    <name type="scientific">Melastoma candidum</name>
    <dbReference type="NCBI Taxonomy" id="119954"/>
    <lineage>
        <taxon>Eukaryota</taxon>
        <taxon>Viridiplantae</taxon>
        <taxon>Streptophyta</taxon>
        <taxon>Embryophyta</taxon>
        <taxon>Tracheophyta</taxon>
        <taxon>Spermatophyta</taxon>
        <taxon>Magnoliopsida</taxon>
        <taxon>eudicotyledons</taxon>
        <taxon>Gunneridae</taxon>
        <taxon>Pentapetalae</taxon>
        <taxon>rosids</taxon>
        <taxon>malvids</taxon>
        <taxon>Myrtales</taxon>
        <taxon>Melastomataceae</taxon>
        <taxon>Melastomatoideae</taxon>
        <taxon>Melastomateae</taxon>
        <taxon>Melastoma</taxon>
    </lineage>
</organism>
<protein>
    <submittedName>
        <fullName evidence="1">Uncharacterized protein</fullName>
    </submittedName>
</protein>
<proteinExistence type="predicted"/>